<protein>
    <submittedName>
        <fullName evidence="9">Peptidoglycan binding protein</fullName>
    </submittedName>
</protein>
<keyword evidence="5 7" id="KW-0573">Peptidoglycan synthesis</keyword>
<dbReference type="Pfam" id="PF03734">
    <property type="entry name" value="YkuD"/>
    <property type="match status" value="1"/>
</dbReference>
<reference evidence="9 10" key="1">
    <citation type="journal article" date="2007" name="Proc. Natl. Acad. Sci. U.S.A.">
        <title>The genome of Syntrophus aciditrophicus: life at the thermodynamic limit of microbial growth.</title>
        <authorList>
            <person name="McInerney M.J."/>
            <person name="Rohlin L."/>
            <person name="Mouttaki H."/>
            <person name="Kim U."/>
            <person name="Krupp R.S."/>
            <person name="Rios-Hernandez L."/>
            <person name="Sieber J."/>
            <person name="Struchtemeyer C.G."/>
            <person name="Bhattacharyya A."/>
            <person name="Campbell J.W."/>
            <person name="Gunsalus R.P."/>
        </authorList>
    </citation>
    <scope>NUCLEOTIDE SEQUENCE [LARGE SCALE GENOMIC DNA]</scope>
    <source>
        <strain evidence="9 10">SB</strain>
    </source>
</reference>
<dbReference type="Pfam" id="PF01471">
    <property type="entry name" value="PG_binding_1"/>
    <property type="match status" value="1"/>
</dbReference>
<dbReference type="Gene3D" id="1.10.101.10">
    <property type="entry name" value="PGBD-like superfamily/PGBD"/>
    <property type="match status" value="1"/>
</dbReference>
<accession>Q2LY01</accession>
<dbReference type="RefSeq" id="WP_011418973.1">
    <property type="nucleotide sequence ID" value="NC_007759.1"/>
</dbReference>
<evidence type="ECO:0000256" key="7">
    <source>
        <dbReference type="PROSITE-ProRule" id="PRU01373"/>
    </source>
</evidence>
<keyword evidence="6 7" id="KW-0961">Cell wall biogenesis/degradation</keyword>
<keyword evidence="10" id="KW-1185">Reference proteome</keyword>
<dbReference type="Proteomes" id="UP000001933">
    <property type="component" value="Chromosome"/>
</dbReference>
<dbReference type="Gene3D" id="2.40.440.10">
    <property type="entry name" value="L,D-transpeptidase catalytic domain-like"/>
    <property type="match status" value="1"/>
</dbReference>
<dbReference type="UniPathway" id="UPA00219"/>
<dbReference type="GO" id="GO:0071555">
    <property type="term" value="P:cell wall organization"/>
    <property type="evidence" value="ECO:0007669"/>
    <property type="project" value="UniProtKB-UniRule"/>
</dbReference>
<dbReference type="InterPro" id="IPR038063">
    <property type="entry name" value="Transpep_catalytic_dom"/>
</dbReference>
<evidence type="ECO:0000313" key="10">
    <source>
        <dbReference type="Proteomes" id="UP000001933"/>
    </source>
</evidence>
<dbReference type="KEGG" id="sat:SYN_00224"/>
<comment type="similarity">
    <text evidence="2">Belongs to the YkuD family.</text>
</comment>
<evidence type="ECO:0000256" key="2">
    <source>
        <dbReference type="ARBA" id="ARBA00005992"/>
    </source>
</evidence>
<dbReference type="OrthoDB" id="9778545at2"/>
<evidence type="ECO:0000256" key="1">
    <source>
        <dbReference type="ARBA" id="ARBA00004752"/>
    </source>
</evidence>
<proteinExistence type="inferred from homology"/>
<dbReference type="InterPro" id="IPR052905">
    <property type="entry name" value="LD-transpeptidase_YkuD-like"/>
</dbReference>
<dbReference type="CDD" id="cd16913">
    <property type="entry name" value="YkuD_like"/>
    <property type="match status" value="1"/>
</dbReference>
<evidence type="ECO:0000256" key="4">
    <source>
        <dbReference type="ARBA" id="ARBA00022960"/>
    </source>
</evidence>
<dbReference type="eggNOG" id="COG2989">
    <property type="taxonomic scope" value="Bacteria"/>
</dbReference>
<feature type="domain" description="L,D-TPase catalytic" evidence="8">
    <location>
        <begin position="330"/>
        <end position="506"/>
    </location>
</feature>
<organism evidence="9 10">
    <name type="scientific">Syntrophus aciditrophicus (strain SB)</name>
    <dbReference type="NCBI Taxonomy" id="56780"/>
    <lineage>
        <taxon>Bacteria</taxon>
        <taxon>Pseudomonadati</taxon>
        <taxon>Thermodesulfobacteriota</taxon>
        <taxon>Syntrophia</taxon>
        <taxon>Syntrophales</taxon>
        <taxon>Syntrophaceae</taxon>
        <taxon>Syntrophus</taxon>
    </lineage>
</organism>
<dbReference type="AlphaFoldDB" id="Q2LY01"/>
<evidence type="ECO:0000256" key="3">
    <source>
        <dbReference type="ARBA" id="ARBA00022679"/>
    </source>
</evidence>
<feature type="active site" description="Nucleophile" evidence="7">
    <location>
        <position position="484"/>
    </location>
</feature>
<evidence type="ECO:0000256" key="6">
    <source>
        <dbReference type="ARBA" id="ARBA00023316"/>
    </source>
</evidence>
<dbReference type="InterPro" id="IPR002477">
    <property type="entry name" value="Peptidoglycan-bd-like"/>
</dbReference>
<dbReference type="Pfam" id="PF20142">
    <property type="entry name" value="Scaffold"/>
    <property type="match status" value="1"/>
</dbReference>
<dbReference type="HOGENOM" id="CLU_020360_3_4_7"/>
<keyword evidence="4 7" id="KW-0133">Cell shape</keyword>
<dbReference type="GO" id="GO:0016740">
    <property type="term" value="F:transferase activity"/>
    <property type="evidence" value="ECO:0007669"/>
    <property type="project" value="UniProtKB-KW"/>
</dbReference>
<dbReference type="EMBL" id="CP000252">
    <property type="protein sequence ID" value="ABC78959.1"/>
    <property type="molecule type" value="Genomic_DNA"/>
</dbReference>
<dbReference type="GO" id="GO:0004180">
    <property type="term" value="F:carboxypeptidase activity"/>
    <property type="evidence" value="ECO:0007669"/>
    <property type="project" value="UniProtKB-ARBA"/>
</dbReference>
<evidence type="ECO:0000313" key="9">
    <source>
        <dbReference type="EMBL" id="ABC78959.1"/>
    </source>
</evidence>
<dbReference type="PANTHER" id="PTHR41533">
    <property type="entry name" value="L,D-TRANSPEPTIDASE HI_1667-RELATED"/>
    <property type="match status" value="1"/>
</dbReference>
<dbReference type="SUPFAM" id="SSF141523">
    <property type="entry name" value="L,D-transpeptidase catalytic domain-like"/>
    <property type="match status" value="1"/>
</dbReference>
<dbReference type="STRING" id="56780.SYN_00224"/>
<dbReference type="InterPro" id="IPR036366">
    <property type="entry name" value="PGBDSf"/>
</dbReference>
<evidence type="ECO:0000259" key="8">
    <source>
        <dbReference type="PROSITE" id="PS52029"/>
    </source>
</evidence>
<evidence type="ECO:0000256" key="5">
    <source>
        <dbReference type="ARBA" id="ARBA00022984"/>
    </source>
</evidence>
<dbReference type="PANTHER" id="PTHR41533:SF2">
    <property type="entry name" value="BLR7131 PROTEIN"/>
    <property type="match status" value="1"/>
</dbReference>
<feature type="active site" description="Proton donor/acceptor" evidence="7">
    <location>
        <position position="465"/>
    </location>
</feature>
<dbReference type="InterPro" id="IPR036365">
    <property type="entry name" value="PGBD-like_sf"/>
</dbReference>
<dbReference type="InterPro" id="IPR005490">
    <property type="entry name" value="LD_TPept_cat_dom"/>
</dbReference>
<dbReference type="InParanoid" id="Q2LY01"/>
<dbReference type="GO" id="GO:0009252">
    <property type="term" value="P:peptidoglycan biosynthetic process"/>
    <property type="evidence" value="ECO:0007669"/>
    <property type="project" value="UniProtKB-UniPathway"/>
</dbReference>
<dbReference type="PROSITE" id="PS52029">
    <property type="entry name" value="LD_TPASE"/>
    <property type="match status" value="1"/>
</dbReference>
<sequence length="567" mass="65144">MNCSAGKTVSVIFLSLAFLLTVFCSRSLSADEPVDETTAAIRKRLETMDGRNLTLRSGETLRFPAELRIFYTRRGFRTAWTDHDGILPVAASLRNALLKAALHGLEPEEYHLLSLERLFSQIRKGVGIDGALFAENRMELDLLLTDAFFLYAAHLASGKVNPETVDAQWFLRKRPSPNLLRTLEQALSSAEVESILENLAPSSPAYANLRKALSKYRDIERRRKWPVMMEGIRLKKGDRSEQVALLRERLDVPEVFPFWEDREDGEGKYLFDEYLERAVKAFQKSHGLIADGVAGSETLEAMNVTAAERVRQIKVNLERLRWIPDDPGDRAVIINIPEFRLRVLEKEKEVFNSRIVVGKYAQNTPVFGSRITHFILNPYWHVPRSIAVEEILPLIKQSPEYLNWEDMKVLSGSGAKTRIVPPWTIDWENMTAREFNYHLRQDPGPRNPLGRIKFYFPNPYDVYLHDTPYLHLFEQKKRNFSHGCIRVENPVELAVVLLGGNSIETRKQLLSAIETGKRKQFQLRQPVSIRVFYFTTWAEADGTVHFRKDIYNHDLPLQKALEKTGLP</sequence>
<keyword evidence="3" id="KW-0808">Transferase</keyword>
<dbReference type="InterPro" id="IPR045380">
    <property type="entry name" value="LD_TPept_scaffold_dom"/>
</dbReference>
<dbReference type="GO" id="GO:0008360">
    <property type="term" value="P:regulation of cell shape"/>
    <property type="evidence" value="ECO:0007669"/>
    <property type="project" value="UniProtKB-UniRule"/>
</dbReference>
<dbReference type="FunCoup" id="Q2LY01">
    <property type="interactions" value="52"/>
</dbReference>
<dbReference type="SUPFAM" id="SSF47090">
    <property type="entry name" value="PGBD-like"/>
    <property type="match status" value="1"/>
</dbReference>
<gene>
    <name evidence="9" type="ORF">SYN_00224</name>
</gene>
<comment type="pathway">
    <text evidence="1 7">Cell wall biogenesis; peptidoglycan biosynthesis.</text>
</comment>
<name>Q2LY01_SYNAS</name>